<reference evidence="1" key="2">
    <citation type="journal article" date="2022" name="Syst. Appl. Microbiol.">
        <title>Chromohalobacter moromii sp. nov., a moderately halophilic bacterium isolated from lupine-based moromi fermentation.</title>
        <authorList>
            <person name="Lulf R.H."/>
            <person name="Hilgarth M."/>
            <person name="Ehrmann M.A."/>
        </authorList>
    </citation>
    <scope>NUCLEOTIDE SEQUENCE</scope>
    <source>
        <strain evidence="1">TMW 2.2304</strain>
    </source>
</reference>
<accession>A0A9X2X3S4</accession>
<evidence type="ECO:0000313" key="2">
    <source>
        <dbReference type="Proteomes" id="UP001145353"/>
    </source>
</evidence>
<sequence length="241" mass="27853">MKELPILFKGEMSDGILDYRKWQTRRIFKEQPPESCGVIEGPQMFAPLVIKRGEEQPGPDVFGAFSEDGVWSIKCPYGQPGDRLYVKETYWAWGRWETRYDAKKGRDAWHFVDMTRECGKAYQFEQPSPIGTRARVSPAWHKRPSLFMPRHASRITLEVTAVRVERLQEISTDDARAEGIQTWIDSFKDGPHYHENGQLDAYPVSAFSRLWKSINGADSWDANPWVWVVEFRVIKPSEVAA</sequence>
<comment type="caution">
    <text evidence="1">The sequence shown here is derived from an EMBL/GenBank/DDBJ whole genome shotgun (WGS) entry which is preliminary data.</text>
</comment>
<organism evidence="1 2">
    <name type="scientific">Chromohalobacter moromii</name>
    <dbReference type="NCBI Taxonomy" id="2860329"/>
    <lineage>
        <taxon>Bacteria</taxon>
        <taxon>Pseudomonadati</taxon>
        <taxon>Pseudomonadota</taxon>
        <taxon>Gammaproteobacteria</taxon>
        <taxon>Oceanospirillales</taxon>
        <taxon>Halomonadaceae</taxon>
        <taxon>Chromohalobacter</taxon>
    </lineage>
</organism>
<dbReference type="AlphaFoldDB" id="A0A9X2X3S4"/>
<keyword evidence="2" id="KW-1185">Reference proteome</keyword>
<dbReference type="RefSeq" id="WP_261536102.1">
    <property type="nucleotide sequence ID" value="NZ_JAHXDE010000004.1"/>
</dbReference>
<gene>
    <name evidence="1" type="ORF">KZO87_12425</name>
</gene>
<protein>
    <recommendedName>
        <fullName evidence="3">Morphogenetic protein</fullName>
    </recommendedName>
</protein>
<name>A0A9X2X3S4_9GAMM</name>
<reference evidence="1" key="1">
    <citation type="submission" date="2021-07" db="EMBL/GenBank/DDBJ databases">
        <authorList>
            <person name="Luelf R.H."/>
        </authorList>
    </citation>
    <scope>NUCLEOTIDE SEQUENCE</scope>
    <source>
        <strain evidence="1">TMW 2.2304</strain>
    </source>
</reference>
<dbReference type="Proteomes" id="UP001145353">
    <property type="component" value="Unassembled WGS sequence"/>
</dbReference>
<proteinExistence type="predicted"/>
<dbReference type="EMBL" id="JAHXDE010000004">
    <property type="protein sequence ID" value="MCT8506180.1"/>
    <property type="molecule type" value="Genomic_DNA"/>
</dbReference>
<evidence type="ECO:0008006" key="3">
    <source>
        <dbReference type="Google" id="ProtNLM"/>
    </source>
</evidence>
<evidence type="ECO:0000313" key="1">
    <source>
        <dbReference type="EMBL" id="MCT8506180.1"/>
    </source>
</evidence>